<feature type="chain" id="PRO_5045327624" evidence="8">
    <location>
        <begin position="23"/>
        <end position="443"/>
    </location>
</feature>
<sequence>MKYKVLMACSVMLCYLSVSVCAQEQSSPDSRYTLEQVMQEAGKYAKVLQEKSLGVQEQEVRIKDAINKRLPVVNVNGMYARVSNIPLYTKGIFAAPQQQPVIHQGYALEGQASLNLYSGGTVKRDIAIRKLELEGAREQEQLTLTEVKLRCAVYFYELLRNEQFKQLIEQEIVYDKKLLKEISSLYKNGTVLKSDVLRAEIKVSGRELLLSEVKNNRIIASQQLNILMGRPDSAALFVDAQQLDMPVLDTRLYEDYLSAAWQYSFEMKLAANAIDVAALHKKQVKAAILPHVSLFANYGYNYPQIRSYPYADAMYGMGQTGVKVSMPVSNLYLNKHQVKAAGIAYDKQRLQQAQQADVIKQEVMAAYLHYKEALEKIGVAKQHIVQATESLRILRNSYFNQQSLLTDMLDSETALLQSKFDLTSAYVNAHIEFYKLLKVSGKI</sequence>
<dbReference type="SUPFAM" id="SSF56954">
    <property type="entry name" value="Outer membrane efflux proteins (OEP)"/>
    <property type="match status" value="1"/>
</dbReference>
<dbReference type="PANTHER" id="PTHR30026:SF20">
    <property type="entry name" value="OUTER MEMBRANE PROTEIN TOLC"/>
    <property type="match status" value="1"/>
</dbReference>
<dbReference type="Gene3D" id="1.20.1600.10">
    <property type="entry name" value="Outer membrane efflux proteins (OEP)"/>
    <property type="match status" value="1"/>
</dbReference>
<keyword evidence="7" id="KW-0998">Cell outer membrane</keyword>
<evidence type="ECO:0000313" key="10">
    <source>
        <dbReference type="Proteomes" id="UP001207742"/>
    </source>
</evidence>
<keyword evidence="4" id="KW-1134">Transmembrane beta strand</keyword>
<evidence type="ECO:0000256" key="8">
    <source>
        <dbReference type="SAM" id="SignalP"/>
    </source>
</evidence>
<evidence type="ECO:0000256" key="6">
    <source>
        <dbReference type="ARBA" id="ARBA00023136"/>
    </source>
</evidence>
<gene>
    <name evidence="9" type="ORF">OL497_07055</name>
</gene>
<dbReference type="InterPro" id="IPR051906">
    <property type="entry name" value="TolC-like"/>
</dbReference>
<accession>A0ABT3II46</accession>
<evidence type="ECO:0000256" key="4">
    <source>
        <dbReference type="ARBA" id="ARBA00022452"/>
    </source>
</evidence>
<dbReference type="PANTHER" id="PTHR30026">
    <property type="entry name" value="OUTER MEMBRANE PROTEIN TOLC"/>
    <property type="match status" value="1"/>
</dbReference>
<keyword evidence="5" id="KW-0812">Transmembrane</keyword>
<dbReference type="RefSeq" id="WP_264729165.1">
    <property type="nucleotide sequence ID" value="NZ_JAPDNR010000001.1"/>
</dbReference>
<evidence type="ECO:0000313" key="9">
    <source>
        <dbReference type="EMBL" id="MCW3483645.1"/>
    </source>
</evidence>
<feature type="signal peptide" evidence="8">
    <location>
        <begin position="1"/>
        <end position="22"/>
    </location>
</feature>
<protein>
    <submittedName>
        <fullName evidence="9">TolC family protein</fullName>
    </submittedName>
</protein>
<evidence type="ECO:0000256" key="5">
    <source>
        <dbReference type="ARBA" id="ARBA00022692"/>
    </source>
</evidence>
<comment type="similarity">
    <text evidence="2">Belongs to the outer membrane factor (OMF) (TC 1.B.17) family.</text>
</comment>
<proteinExistence type="inferred from homology"/>
<evidence type="ECO:0000256" key="2">
    <source>
        <dbReference type="ARBA" id="ARBA00007613"/>
    </source>
</evidence>
<comment type="caution">
    <text evidence="9">The sequence shown here is derived from an EMBL/GenBank/DDBJ whole genome shotgun (WGS) entry which is preliminary data.</text>
</comment>
<keyword evidence="3" id="KW-0813">Transport</keyword>
<evidence type="ECO:0000256" key="7">
    <source>
        <dbReference type="ARBA" id="ARBA00023237"/>
    </source>
</evidence>
<name>A0ABT3II46_9BACT</name>
<comment type="subcellular location">
    <subcellularLocation>
        <location evidence="1">Cell outer membrane</location>
    </subcellularLocation>
</comment>
<keyword evidence="10" id="KW-1185">Reference proteome</keyword>
<evidence type="ECO:0000256" key="1">
    <source>
        <dbReference type="ARBA" id="ARBA00004442"/>
    </source>
</evidence>
<dbReference type="Proteomes" id="UP001207742">
    <property type="component" value="Unassembled WGS sequence"/>
</dbReference>
<keyword evidence="6" id="KW-0472">Membrane</keyword>
<dbReference type="EMBL" id="JAPDNS010000001">
    <property type="protein sequence ID" value="MCW3483645.1"/>
    <property type="molecule type" value="Genomic_DNA"/>
</dbReference>
<keyword evidence="8" id="KW-0732">Signal</keyword>
<evidence type="ECO:0000256" key="3">
    <source>
        <dbReference type="ARBA" id="ARBA00022448"/>
    </source>
</evidence>
<dbReference type="InterPro" id="IPR003423">
    <property type="entry name" value="OMP_efflux"/>
</dbReference>
<dbReference type="Pfam" id="PF02321">
    <property type="entry name" value="OEP"/>
    <property type="match status" value="1"/>
</dbReference>
<organism evidence="9 10">
    <name type="scientific">Chitinophaga nivalis</name>
    <dbReference type="NCBI Taxonomy" id="2991709"/>
    <lineage>
        <taxon>Bacteria</taxon>
        <taxon>Pseudomonadati</taxon>
        <taxon>Bacteroidota</taxon>
        <taxon>Chitinophagia</taxon>
        <taxon>Chitinophagales</taxon>
        <taxon>Chitinophagaceae</taxon>
        <taxon>Chitinophaga</taxon>
    </lineage>
</organism>
<reference evidence="9 10" key="1">
    <citation type="submission" date="2022-10" db="EMBL/GenBank/DDBJ databases">
        <title>Chitinophaga nivalis PC15 sp. nov., isolated from Pyeongchang county, South Korea.</title>
        <authorList>
            <person name="Trinh H.N."/>
        </authorList>
    </citation>
    <scope>NUCLEOTIDE SEQUENCE [LARGE SCALE GENOMIC DNA]</scope>
    <source>
        <strain evidence="9 10">PC14</strain>
    </source>
</reference>